<proteinExistence type="predicted"/>
<accession>A0A4S2M7M1</accession>
<sequence>MKLLCFCPASSLQSALNTSLEHPDLADQLRRKQNELSTEWDHLQEEMRRSLTQMIQMHR</sequence>
<dbReference type="AlphaFoldDB" id="A0A4S2M7M1"/>
<reference evidence="1 2" key="1">
    <citation type="journal article" date="2019" name="BMC Genomics">
        <title>New insights from Opisthorchis felineus genome: update on genomics of the epidemiologically important liver flukes.</title>
        <authorList>
            <person name="Ershov N.I."/>
            <person name="Mordvinov V.A."/>
            <person name="Prokhortchouk E.B."/>
            <person name="Pakharukova M.Y."/>
            <person name="Gunbin K.V."/>
            <person name="Ustyantsev K."/>
            <person name="Genaev M.A."/>
            <person name="Blinov A.G."/>
            <person name="Mazur A."/>
            <person name="Boulygina E."/>
            <person name="Tsygankova S."/>
            <person name="Khrameeva E."/>
            <person name="Chekanov N."/>
            <person name="Fan G."/>
            <person name="Xiao A."/>
            <person name="Zhang H."/>
            <person name="Xu X."/>
            <person name="Yang H."/>
            <person name="Solovyev V."/>
            <person name="Lee S.M."/>
            <person name="Liu X."/>
            <person name="Afonnikov D.A."/>
            <person name="Skryabin K.G."/>
        </authorList>
    </citation>
    <scope>NUCLEOTIDE SEQUENCE [LARGE SCALE GENOMIC DNA]</scope>
    <source>
        <strain evidence="1">AK-0245</strain>
        <tissue evidence="1">Whole organism</tissue>
    </source>
</reference>
<name>A0A4S2M7M1_OPIFE</name>
<organism evidence="1 2">
    <name type="scientific">Opisthorchis felineus</name>
    <dbReference type="NCBI Taxonomy" id="147828"/>
    <lineage>
        <taxon>Eukaryota</taxon>
        <taxon>Metazoa</taxon>
        <taxon>Spiralia</taxon>
        <taxon>Lophotrochozoa</taxon>
        <taxon>Platyhelminthes</taxon>
        <taxon>Trematoda</taxon>
        <taxon>Digenea</taxon>
        <taxon>Opisthorchiida</taxon>
        <taxon>Opisthorchiata</taxon>
        <taxon>Opisthorchiidae</taxon>
        <taxon>Opisthorchis</taxon>
    </lineage>
</organism>
<dbReference type="Proteomes" id="UP000308267">
    <property type="component" value="Unassembled WGS sequence"/>
</dbReference>
<keyword evidence="2" id="KW-1185">Reference proteome</keyword>
<gene>
    <name evidence="1" type="ORF">CRM22_003102</name>
</gene>
<protein>
    <submittedName>
        <fullName evidence="1">Uncharacterized protein</fullName>
    </submittedName>
</protein>
<feature type="non-terminal residue" evidence="1">
    <location>
        <position position="59"/>
    </location>
</feature>
<evidence type="ECO:0000313" key="2">
    <source>
        <dbReference type="Proteomes" id="UP000308267"/>
    </source>
</evidence>
<comment type="caution">
    <text evidence="1">The sequence shown here is derived from an EMBL/GenBank/DDBJ whole genome shotgun (WGS) entry which is preliminary data.</text>
</comment>
<dbReference type="EMBL" id="SJOL01005264">
    <property type="protein sequence ID" value="TGZ70619.1"/>
    <property type="molecule type" value="Genomic_DNA"/>
</dbReference>
<evidence type="ECO:0000313" key="1">
    <source>
        <dbReference type="EMBL" id="TGZ70619.1"/>
    </source>
</evidence>
<dbReference type="OrthoDB" id="6277549at2759"/>